<evidence type="ECO:0000256" key="6">
    <source>
        <dbReference type="RuleBase" id="RU364043"/>
    </source>
</evidence>
<dbReference type="PANTHER" id="PTHR43222:SF11">
    <property type="entry name" value="PHOSPHATASE NUDJ"/>
    <property type="match status" value="1"/>
</dbReference>
<gene>
    <name evidence="6" type="primary">nudJ</name>
    <name evidence="8" type="ORF">ALO41_01290</name>
</gene>
<dbReference type="EC" id="3.6.1.-" evidence="6"/>
<dbReference type="GO" id="GO:0004787">
    <property type="term" value="F:thiamine diphosphate phosphatase activity"/>
    <property type="evidence" value="ECO:0007669"/>
    <property type="project" value="InterPro"/>
</dbReference>
<comment type="cofactor">
    <cofactor evidence="1 6">
        <name>Mg(2+)</name>
        <dbReference type="ChEBI" id="CHEBI:18420"/>
    </cofactor>
</comment>
<dbReference type="GO" id="GO:0017111">
    <property type="term" value="F:ribonucleoside triphosphate phosphatase activity"/>
    <property type="evidence" value="ECO:0007669"/>
    <property type="project" value="InterPro"/>
</dbReference>
<comment type="caution">
    <text evidence="8">The sequence shown here is derived from an EMBL/GenBank/DDBJ whole genome shotgun (WGS) entry which is preliminary data.</text>
</comment>
<comment type="similarity">
    <text evidence="2 6">Belongs to the Nudix hydrolase family. NudJ subfamily.</text>
</comment>
<evidence type="ECO:0000256" key="3">
    <source>
        <dbReference type="ARBA" id="ARBA00011245"/>
    </source>
</evidence>
<protein>
    <recommendedName>
        <fullName evidence="4 6">Phosphatase NudJ</fullName>
        <ecNumber evidence="6">3.6.1.-</ecNumber>
    </recommendedName>
</protein>
<name>A0A0Q0DG57_PSEA0</name>
<keyword evidence="5 6" id="KW-0378">Hydrolase</keyword>
<evidence type="ECO:0000313" key="9">
    <source>
        <dbReference type="Proteomes" id="UP000050266"/>
    </source>
</evidence>
<dbReference type="PROSITE" id="PS51462">
    <property type="entry name" value="NUDIX"/>
    <property type="match status" value="1"/>
</dbReference>
<dbReference type="CDD" id="cd03675">
    <property type="entry name" value="NUDIX_Hydrolase"/>
    <property type="match status" value="1"/>
</dbReference>
<dbReference type="GO" id="GO:0017110">
    <property type="term" value="F:nucleoside diphosphate phosphatase activity"/>
    <property type="evidence" value="ECO:0007669"/>
    <property type="project" value="InterPro"/>
</dbReference>
<comment type="subunit">
    <text evidence="3 6">Monomer.</text>
</comment>
<accession>A0A0Q0DG57</accession>
<dbReference type="PATRIC" id="fig|251720.4.peg.1678"/>
<evidence type="ECO:0000256" key="5">
    <source>
        <dbReference type="ARBA" id="ARBA00022801"/>
    </source>
</evidence>
<organism evidence="8 9">
    <name type="scientific">Pseudomonas amygdali pv. ulmi</name>
    <dbReference type="NCBI Taxonomy" id="251720"/>
    <lineage>
        <taxon>Bacteria</taxon>
        <taxon>Pseudomonadati</taxon>
        <taxon>Pseudomonadota</taxon>
        <taxon>Gammaproteobacteria</taxon>
        <taxon>Pseudomonadales</taxon>
        <taxon>Pseudomonadaceae</taxon>
        <taxon>Pseudomonas</taxon>
        <taxon>Pseudomonas amygdali</taxon>
    </lineage>
</organism>
<evidence type="ECO:0000256" key="1">
    <source>
        <dbReference type="ARBA" id="ARBA00001946"/>
    </source>
</evidence>
<dbReference type="SUPFAM" id="SSF55811">
    <property type="entry name" value="Nudix"/>
    <property type="match status" value="1"/>
</dbReference>
<dbReference type="InterPro" id="IPR033713">
    <property type="entry name" value="NudJ"/>
</dbReference>
<dbReference type="InterPro" id="IPR015797">
    <property type="entry name" value="NUDIX_hydrolase-like_dom_sf"/>
</dbReference>
<reference evidence="8 9" key="1">
    <citation type="submission" date="2015-09" db="EMBL/GenBank/DDBJ databases">
        <title>Genome announcement of multiple Pseudomonas syringae strains.</title>
        <authorList>
            <person name="Thakur S."/>
            <person name="Wang P.W."/>
            <person name="Gong Y."/>
            <person name="Weir B.S."/>
            <person name="Guttman D.S."/>
        </authorList>
    </citation>
    <scope>NUCLEOTIDE SEQUENCE [LARGE SCALE GENOMIC DNA]</scope>
    <source>
        <strain evidence="8 9">ICMP3962</strain>
    </source>
</reference>
<dbReference type="Gene3D" id="3.90.79.10">
    <property type="entry name" value="Nucleoside Triphosphate Pyrophosphohydrolase"/>
    <property type="match status" value="1"/>
</dbReference>
<dbReference type="AlphaFoldDB" id="A0A0Q0DG57"/>
<evidence type="ECO:0000256" key="2">
    <source>
        <dbReference type="ARBA" id="ARBA00007608"/>
    </source>
</evidence>
<dbReference type="InterPro" id="IPR000086">
    <property type="entry name" value="NUDIX_hydrolase_dom"/>
</dbReference>
<feature type="non-terminal residue" evidence="8">
    <location>
        <position position="1"/>
    </location>
</feature>
<dbReference type="PANTHER" id="PTHR43222">
    <property type="entry name" value="NUDIX HYDROLASE 23"/>
    <property type="match status" value="1"/>
</dbReference>
<evidence type="ECO:0000256" key="4">
    <source>
        <dbReference type="ARBA" id="ARBA00015552"/>
    </source>
</evidence>
<sequence>KFLTVSQRQTGSPHTEHSYLAAEDQSMTWQAHVTVATIVEDQGRFLFVEEMKGGRAVLNQPAGHLDPNESLQRAAVRETLEETGWDVELTSVVGIYLYTAPSNGVTYQRICFAAKAIRHNPEYQLDEGIVGAVWLTRDELLAQQERWRSELVLRCLDDYLNAEHFSLDLLRDKA</sequence>
<dbReference type="Proteomes" id="UP000050266">
    <property type="component" value="Unassembled WGS sequence"/>
</dbReference>
<evidence type="ECO:0000259" key="7">
    <source>
        <dbReference type="PROSITE" id="PS51462"/>
    </source>
</evidence>
<dbReference type="EMBL" id="LJRQ01000402">
    <property type="protein sequence ID" value="KPZ06656.1"/>
    <property type="molecule type" value="Genomic_DNA"/>
</dbReference>
<dbReference type="PROSITE" id="PS00893">
    <property type="entry name" value="NUDIX_BOX"/>
    <property type="match status" value="1"/>
</dbReference>
<evidence type="ECO:0000313" key="8">
    <source>
        <dbReference type="EMBL" id="KPZ06656.1"/>
    </source>
</evidence>
<feature type="domain" description="Nudix hydrolase" evidence="7">
    <location>
        <begin position="28"/>
        <end position="157"/>
    </location>
</feature>
<proteinExistence type="inferred from homology"/>
<keyword evidence="6" id="KW-0460">Magnesium</keyword>
<dbReference type="InterPro" id="IPR020084">
    <property type="entry name" value="NUDIX_hydrolase_CS"/>
</dbReference>
<dbReference type="Pfam" id="PF00293">
    <property type="entry name" value="NUDIX"/>
    <property type="match status" value="1"/>
</dbReference>